<evidence type="ECO:0000256" key="6">
    <source>
        <dbReference type="ARBA" id="ARBA00022553"/>
    </source>
</evidence>
<evidence type="ECO:0000256" key="5">
    <source>
        <dbReference type="ARBA" id="ARBA00022490"/>
    </source>
</evidence>
<name>A0A6I8PFN4_ORNAN</name>
<dbReference type="Ensembl" id="ENSOANT00000047863.1">
    <property type="protein sequence ID" value="ENSOANP00000053650.1"/>
    <property type="gene ID" value="ENSOANG00000044458.1"/>
</dbReference>
<evidence type="ECO:0000256" key="2">
    <source>
        <dbReference type="ARBA" id="ARBA00004236"/>
    </source>
</evidence>
<dbReference type="GO" id="GO:0005886">
    <property type="term" value="C:plasma membrane"/>
    <property type="evidence" value="ECO:0000318"/>
    <property type="project" value="GO_Central"/>
</dbReference>
<feature type="region of interest" description="Disordered" evidence="9">
    <location>
        <begin position="64"/>
        <end position="90"/>
    </location>
</feature>
<evidence type="ECO:0000256" key="8">
    <source>
        <dbReference type="ARBA" id="ARBA00023242"/>
    </source>
</evidence>
<dbReference type="Bgee" id="ENSOANG00000044458">
    <property type="expression patterns" value="Expressed in adult mammalian kidney and 7 other cell types or tissues"/>
</dbReference>
<keyword evidence="10" id="KW-1133">Transmembrane helix</keyword>
<organism evidence="11 12">
    <name type="scientific">Ornithorhynchus anatinus</name>
    <name type="common">Duckbill platypus</name>
    <dbReference type="NCBI Taxonomy" id="9258"/>
    <lineage>
        <taxon>Eukaryota</taxon>
        <taxon>Metazoa</taxon>
        <taxon>Chordata</taxon>
        <taxon>Craniata</taxon>
        <taxon>Vertebrata</taxon>
        <taxon>Euteleostomi</taxon>
        <taxon>Mammalia</taxon>
        <taxon>Monotremata</taxon>
        <taxon>Ornithorhynchidae</taxon>
        <taxon>Ornithorhynchus</taxon>
    </lineage>
</organism>
<keyword evidence="10" id="KW-0812">Transmembrane</keyword>
<reference evidence="11" key="3">
    <citation type="submission" date="2025-09" db="UniProtKB">
        <authorList>
            <consortium name="Ensembl"/>
        </authorList>
    </citation>
    <scope>IDENTIFICATION</scope>
    <source>
        <strain evidence="11">Glennie</strain>
    </source>
</reference>
<sequence length="224" mass="25302">MQAGLAFPDDLRCLLEDAEAYLVEGLQNENLSNSAKKQREHILFGFQQIKTRYLWEFQPRGGDQAENYQGPDSSDDNQSGTHGHSLMSDTSFISDSQDEGECHLRGFRATQIWVFLPLISFAQSGHYIFLRVIVLRATRIRFILGLVALGVSVPLELMSPGKSNPHVGAGKQHTDLSAYERWLKKLGEFSRTQGPEPLLFWGSQQPLSCLRPFLILRRRVVSDP</sequence>
<evidence type="ECO:0000256" key="4">
    <source>
        <dbReference type="ARBA" id="ARBA00022475"/>
    </source>
</evidence>
<dbReference type="PANTHER" id="PTHR15129">
    <property type="entry name" value="SRC-ASSOCIATED ADAPTOR PROTEIN"/>
    <property type="match status" value="1"/>
</dbReference>
<reference evidence="11" key="2">
    <citation type="submission" date="2025-08" db="UniProtKB">
        <authorList>
            <consortium name="Ensembl"/>
        </authorList>
    </citation>
    <scope>IDENTIFICATION</scope>
    <source>
        <strain evidence="11">Glennie</strain>
    </source>
</reference>
<comment type="subcellular location">
    <subcellularLocation>
        <location evidence="2">Cell membrane</location>
    </subcellularLocation>
    <subcellularLocation>
        <location evidence="3">Cytoplasm</location>
    </subcellularLocation>
    <subcellularLocation>
        <location evidence="1">Nucleus</location>
    </subcellularLocation>
</comment>
<evidence type="ECO:0000256" key="9">
    <source>
        <dbReference type="SAM" id="MobiDB-lite"/>
    </source>
</evidence>
<evidence type="ECO:0000313" key="11">
    <source>
        <dbReference type="Ensembl" id="ENSOANP00000053650.1"/>
    </source>
</evidence>
<keyword evidence="12" id="KW-1185">Reference proteome</keyword>
<evidence type="ECO:0000256" key="3">
    <source>
        <dbReference type="ARBA" id="ARBA00004496"/>
    </source>
</evidence>
<feature type="compositionally biased region" description="Polar residues" evidence="9">
    <location>
        <begin position="66"/>
        <end position="90"/>
    </location>
</feature>
<proteinExistence type="predicted"/>
<evidence type="ECO:0000256" key="10">
    <source>
        <dbReference type="SAM" id="Phobius"/>
    </source>
</evidence>
<dbReference type="AlphaFoldDB" id="A0A6I8PFN4"/>
<reference evidence="11 12" key="1">
    <citation type="journal article" date="2008" name="Nature">
        <title>Genome analysis of the platypus reveals unique signatures of evolution.</title>
        <authorList>
            <person name="Warren W.C."/>
            <person name="Hillier L.W."/>
            <person name="Marshall Graves J.A."/>
            <person name="Birney E."/>
            <person name="Ponting C.P."/>
            <person name="Grutzner F."/>
            <person name="Belov K."/>
            <person name="Miller W."/>
            <person name="Clarke L."/>
            <person name="Chinwalla A.T."/>
            <person name="Yang S.P."/>
            <person name="Heger A."/>
            <person name="Locke D.P."/>
            <person name="Miethke P."/>
            <person name="Waters P.D."/>
            <person name="Veyrunes F."/>
            <person name="Fulton L."/>
            <person name="Fulton B."/>
            <person name="Graves T."/>
            <person name="Wallis J."/>
            <person name="Puente X.S."/>
            <person name="Lopez-Otin C."/>
            <person name="Ordonez G.R."/>
            <person name="Eichler E.E."/>
            <person name="Chen L."/>
            <person name="Cheng Z."/>
            <person name="Deakin J.E."/>
            <person name="Alsop A."/>
            <person name="Thompson K."/>
            <person name="Kirby P."/>
            <person name="Papenfuss A.T."/>
            <person name="Wakefield M.J."/>
            <person name="Olender T."/>
            <person name="Lancet D."/>
            <person name="Huttley G.A."/>
            <person name="Smit A.F."/>
            <person name="Pask A."/>
            <person name="Temple-Smith P."/>
            <person name="Batzer M.A."/>
            <person name="Walker J.A."/>
            <person name="Konkel M.K."/>
            <person name="Harris R.S."/>
            <person name="Whittington C.M."/>
            <person name="Wong E.S."/>
            <person name="Gemmell N.J."/>
            <person name="Buschiazzo E."/>
            <person name="Vargas Jentzsch I.M."/>
            <person name="Merkel A."/>
            <person name="Schmitz J."/>
            <person name="Zemann A."/>
            <person name="Churakov G."/>
            <person name="Kriegs J.O."/>
            <person name="Brosius J."/>
            <person name="Murchison E.P."/>
            <person name="Sachidanandam R."/>
            <person name="Smith C."/>
            <person name="Hannon G.J."/>
            <person name="Tsend-Ayush E."/>
            <person name="McMillan D."/>
            <person name="Attenborough R."/>
            <person name="Rens W."/>
            <person name="Ferguson-Smith M."/>
            <person name="Lefevre C.M."/>
            <person name="Sharp J.A."/>
            <person name="Nicholas K.R."/>
            <person name="Ray D.A."/>
            <person name="Kube M."/>
            <person name="Reinhardt R."/>
            <person name="Pringle T.H."/>
            <person name="Taylor J."/>
            <person name="Jones R.C."/>
            <person name="Nixon B."/>
            <person name="Dacheux J.L."/>
            <person name="Niwa H."/>
            <person name="Sekita Y."/>
            <person name="Huang X."/>
            <person name="Stark A."/>
            <person name="Kheradpour P."/>
            <person name="Kellis M."/>
            <person name="Flicek P."/>
            <person name="Chen Y."/>
            <person name="Webber C."/>
            <person name="Hardison R."/>
            <person name="Nelson J."/>
            <person name="Hallsworth-Pepin K."/>
            <person name="Delehaunty K."/>
            <person name="Markovic C."/>
            <person name="Minx P."/>
            <person name="Feng Y."/>
            <person name="Kremitzki C."/>
            <person name="Mitreva M."/>
            <person name="Glasscock J."/>
            <person name="Wylie T."/>
            <person name="Wohldmann P."/>
            <person name="Thiru P."/>
            <person name="Nhan M.N."/>
            <person name="Pohl C.S."/>
            <person name="Smith S.M."/>
            <person name="Hou S."/>
            <person name="Nefedov M."/>
            <person name="de Jong P.J."/>
            <person name="Renfree M.B."/>
            <person name="Mardis E.R."/>
            <person name="Wilson R.K."/>
        </authorList>
    </citation>
    <scope>NUCLEOTIDE SEQUENCE [LARGE SCALE GENOMIC DNA]</scope>
    <source>
        <strain evidence="11 12">Glennie</strain>
    </source>
</reference>
<dbReference type="SUPFAM" id="SSF50729">
    <property type="entry name" value="PH domain-like"/>
    <property type="match status" value="1"/>
</dbReference>
<keyword evidence="7 10" id="KW-0472">Membrane</keyword>
<accession>A0A6I8PFN4</accession>
<evidence type="ECO:0000256" key="1">
    <source>
        <dbReference type="ARBA" id="ARBA00004123"/>
    </source>
</evidence>
<evidence type="ECO:0000313" key="12">
    <source>
        <dbReference type="Proteomes" id="UP000002279"/>
    </source>
</evidence>
<keyword evidence="6" id="KW-0597">Phosphoprotein</keyword>
<protein>
    <recommendedName>
        <fullName evidence="13">Src kinase associated phosphoprotein 1</fullName>
    </recommendedName>
</protein>
<dbReference type="Proteomes" id="UP000002279">
    <property type="component" value="Chromosome 11"/>
</dbReference>
<dbReference type="PANTHER" id="PTHR15129:SF1">
    <property type="entry name" value="SRC KINASE-ASSOCIATED PHOSPHOPROTEIN 1"/>
    <property type="match status" value="1"/>
</dbReference>
<dbReference type="InterPro" id="IPR037781">
    <property type="entry name" value="SKAP_fam"/>
</dbReference>
<evidence type="ECO:0000256" key="7">
    <source>
        <dbReference type="ARBA" id="ARBA00023136"/>
    </source>
</evidence>
<dbReference type="GO" id="GO:0005634">
    <property type="term" value="C:nucleus"/>
    <property type="evidence" value="ECO:0007669"/>
    <property type="project" value="UniProtKB-SubCell"/>
</dbReference>
<dbReference type="InParanoid" id="A0A6I8PFN4"/>
<dbReference type="GO" id="GO:0005737">
    <property type="term" value="C:cytoplasm"/>
    <property type="evidence" value="ECO:0000318"/>
    <property type="project" value="GO_Central"/>
</dbReference>
<evidence type="ECO:0008006" key="13">
    <source>
        <dbReference type="Google" id="ProtNLM"/>
    </source>
</evidence>
<keyword evidence="5" id="KW-0963">Cytoplasm</keyword>
<keyword evidence="8" id="KW-0539">Nucleus</keyword>
<feature type="transmembrane region" description="Helical" evidence="10">
    <location>
        <begin position="112"/>
        <end position="134"/>
    </location>
</feature>
<dbReference type="GeneTree" id="ENSGT00940000172404"/>
<dbReference type="Gene3D" id="6.10.250.220">
    <property type="match status" value="1"/>
</dbReference>
<keyword evidence="4" id="KW-1003">Cell membrane</keyword>